<feature type="domain" description="Alpha-carbonic anhydrase" evidence="2">
    <location>
        <begin position="45"/>
        <end position="280"/>
    </location>
</feature>
<organism evidence="3 4">
    <name type="scientific">Lithohypha guttulata</name>
    <dbReference type="NCBI Taxonomy" id="1690604"/>
    <lineage>
        <taxon>Eukaryota</taxon>
        <taxon>Fungi</taxon>
        <taxon>Dikarya</taxon>
        <taxon>Ascomycota</taxon>
        <taxon>Pezizomycotina</taxon>
        <taxon>Eurotiomycetes</taxon>
        <taxon>Chaetothyriomycetidae</taxon>
        <taxon>Chaetothyriales</taxon>
        <taxon>Trichomeriaceae</taxon>
        <taxon>Lithohypha</taxon>
    </lineage>
</organism>
<dbReference type="InterPro" id="IPR036398">
    <property type="entry name" value="CA_dom_sf"/>
</dbReference>
<evidence type="ECO:0000313" key="4">
    <source>
        <dbReference type="Proteomes" id="UP001309876"/>
    </source>
</evidence>
<dbReference type="InterPro" id="IPR041891">
    <property type="entry name" value="Alpha_CA_prokaryot-like"/>
</dbReference>
<feature type="signal peptide" evidence="1">
    <location>
        <begin position="1"/>
        <end position="17"/>
    </location>
</feature>
<dbReference type="PANTHER" id="PTHR18952">
    <property type="entry name" value="CARBONIC ANHYDRASE"/>
    <property type="match status" value="1"/>
</dbReference>
<reference evidence="3 4" key="1">
    <citation type="submission" date="2023-08" db="EMBL/GenBank/DDBJ databases">
        <title>Black Yeasts Isolated from many extreme environments.</title>
        <authorList>
            <person name="Coleine C."/>
            <person name="Stajich J.E."/>
            <person name="Selbmann L."/>
        </authorList>
    </citation>
    <scope>NUCLEOTIDE SEQUENCE [LARGE SCALE GENOMIC DNA]</scope>
    <source>
        <strain evidence="3 4">CCFEE 5910</strain>
    </source>
</reference>
<evidence type="ECO:0000313" key="3">
    <source>
        <dbReference type="EMBL" id="KAK5080734.1"/>
    </source>
</evidence>
<dbReference type="Proteomes" id="UP001309876">
    <property type="component" value="Unassembled WGS sequence"/>
</dbReference>
<dbReference type="GO" id="GO:0004089">
    <property type="term" value="F:carbonate dehydratase activity"/>
    <property type="evidence" value="ECO:0007669"/>
    <property type="project" value="InterPro"/>
</dbReference>
<evidence type="ECO:0000256" key="1">
    <source>
        <dbReference type="SAM" id="SignalP"/>
    </source>
</evidence>
<proteinExistence type="predicted"/>
<keyword evidence="4" id="KW-1185">Reference proteome</keyword>
<comment type="caution">
    <text evidence="3">The sequence shown here is derived from an EMBL/GenBank/DDBJ whole genome shotgun (WGS) entry which is preliminary data.</text>
</comment>
<dbReference type="Pfam" id="PF00194">
    <property type="entry name" value="Carb_anhydrase"/>
    <property type="match status" value="1"/>
</dbReference>
<dbReference type="SUPFAM" id="SSF51069">
    <property type="entry name" value="Carbonic anhydrase"/>
    <property type="match status" value="1"/>
</dbReference>
<keyword evidence="1" id="KW-0732">Signal</keyword>
<name>A0AAN7QCI8_9EURO</name>
<dbReference type="EMBL" id="JAVRRJ010000012">
    <property type="protein sequence ID" value="KAK5080734.1"/>
    <property type="molecule type" value="Genomic_DNA"/>
</dbReference>
<gene>
    <name evidence="3" type="ORF">LTR05_008439</name>
</gene>
<dbReference type="SMART" id="SM01057">
    <property type="entry name" value="Carb_anhydrase"/>
    <property type="match status" value="1"/>
</dbReference>
<dbReference type="InterPro" id="IPR023561">
    <property type="entry name" value="Carbonic_anhydrase_a-class"/>
</dbReference>
<dbReference type="PANTHER" id="PTHR18952:SF274">
    <property type="entry name" value="ALPHA-CARBONIC ANHYDRASE DOMAIN-CONTAINING PROTEIN"/>
    <property type="match status" value="1"/>
</dbReference>
<dbReference type="Gene3D" id="3.10.200.10">
    <property type="entry name" value="Alpha carbonic anhydrase"/>
    <property type="match status" value="1"/>
</dbReference>
<dbReference type="InterPro" id="IPR001148">
    <property type="entry name" value="CA_dom"/>
</dbReference>
<evidence type="ECO:0000259" key="2">
    <source>
        <dbReference type="PROSITE" id="PS51144"/>
    </source>
</evidence>
<dbReference type="PROSITE" id="PS51144">
    <property type="entry name" value="ALPHA_CA_2"/>
    <property type="match status" value="1"/>
</dbReference>
<accession>A0AAN7QCI8</accession>
<dbReference type="GO" id="GO:0008270">
    <property type="term" value="F:zinc ion binding"/>
    <property type="evidence" value="ECO:0007669"/>
    <property type="project" value="InterPro"/>
</dbReference>
<dbReference type="CDD" id="cd03124">
    <property type="entry name" value="alpha_CA_prokaryotic_like"/>
    <property type="match status" value="1"/>
</dbReference>
<feature type="chain" id="PRO_5042923752" description="Alpha-carbonic anhydrase domain-containing protein" evidence="1">
    <location>
        <begin position="18"/>
        <end position="280"/>
    </location>
</feature>
<protein>
    <recommendedName>
        <fullName evidence="2">Alpha-carbonic anhydrase domain-containing protein</fullName>
    </recommendedName>
</protein>
<dbReference type="AlphaFoldDB" id="A0AAN7QCI8"/>
<sequence length="280" mass="32052">MLTHTLFFLATITSVLSCIDHTNYFPPQHNHSNHLSIRAEEGDTKDWSYPSFNWPEIRVEYALCHNGTQQSPIGLSHSQGHSKKITPVFDRYKKAKGELYNWNHGVAFNFYHPEGDFSGLPSMEIQGQGRATERVFLTGWHMHTPSEHMVDGVRTHAEMHFVHVNTNGTARAVIGVLIQAGTFDSPFFAQLPKPLIYFSNDSTVQNIEIDPYLAIREVKDYAKFWTYKGSYTTPPCTQGLQWFVSRDILYTSVRQMQEILGVGTYSAREIQQIWLHEVNA</sequence>